<sequence>MLTLRALPPRRLFARRRPSATDLSALYFDTLWRHWSAGDRAIGLGLSAAAAARNLLGGPRSGWWRGWDAAEQALLAGAGDADAHLAMAARKGLHRLINPGAYPLSANPLKNKRLFAERCRAAGLPVPETFRGDDAALGLWLASQAAVIVKPNYASKGVGVVAYRRAGDGWRSGGRDLSQGETLAAVAAAWRAGAVAQAACAPHPRLPRLSPGALPTLRVMTAVNESGAVEACDRVLRLSAGGPRPVDNFNAGNIVASVTPDGRIGRGFRRAGAEVVELARHPVSGETLAGQPIPDLDAAVALAIRAHGAFRDGFAVVGWDVGLAEGGPTLIEGNWNPGADILQLVSGRGLGDSRLGELYAWRLRRLPAETWARAAPIERDRR</sequence>
<comment type="caution">
    <text evidence="2">The sequence shown here is derived from an EMBL/GenBank/DDBJ whole genome shotgun (WGS) entry which is preliminary data.</text>
</comment>
<organism evidence="2 3">
    <name type="scientific">Methylopila henanensis</name>
    <dbReference type="NCBI Taxonomy" id="873516"/>
    <lineage>
        <taxon>Bacteria</taxon>
        <taxon>Pseudomonadati</taxon>
        <taxon>Pseudomonadota</taxon>
        <taxon>Alphaproteobacteria</taxon>
        <taxon>Hyphomicrobiales</taxon>
        <taxon>Methylopilaceae</taxon>
        <taxon>Methylopila</taxon>
    </lineage>
</organism>
<dbReference type="EMBL" id="JBHUER010000002">
    <property type="protein sequence ID" value="MFD1702101.1"/>
    <property type="molecule type" value="Genomic_DNA"/>
</dbReference>
<reference evidence="3" key="1">
    <citation type="journal article" date="2019" name="Int. J. Syst. Evol. Microbiol.">
        <title>The Global Catalogue of Microorganisms (GCM) 10K type strain sequencing project: providing services to taxonomists for standard genome sequencing and annotation.</title>
        <authorList>
            <consortium name="The Broad Institute Genomics Platform"/>
            <consortium name="The Broad Institute Genome Sequencing Center for Infectious Disease"/>
            <person name="Wu L."/>
            <person name="Ma J."/>
        </authorList>
    </citation>
    <scope>NUCLEOTIDE SEQUENCE [LARGE SCALE GENOMIC DNA]</scope>
    <source>
        <strain evidence="3">KCTC 23707</strain>
    </source>
</reference>
<evidence type="ECO:0000313" key="3">
    <source>
        <dbReference type="Proteomes" id="UP001597308"/>
    </source>
</evidence>
<evidence type="ECO:0000313" key="2">
    <source>
        <dbReference type="EMBL" id="MFD1702101.1"/>
    </source>
</evidence>
<proteinExistence type="predicted"/>
<dbReference type="Proteomes" id="UP001597308">
    <property type="component" value="Unassembled WGS sequence"/>
</dbReference>
<name>A0ABW4K5Z7_9HYPH</name>
<evidence type="ECO:0000259" key="1">
    <source>
        <dbReference type="Pfam" id="PF14397"/>
    </source>
</evidence>
<dbReference type="InterPro" id="IPR039523">
    <property type="entry name" value="RimK-rel_E_lig_ATP-grasp"/>
</dbReference>
<dbReference type="SUPFAM" id="SSF56059">
    <property type="entry name" value="Glutathione synthetase ATP-binding domain-like"/>
    <property type="match status" value="1"/>
</dbReference>
<gene>
    <name evidence="2" type="ORF">ACFSCV_03700</name>
</gene>
<dbReference type="RefSeq" id="WP_378797125.1">
    <property type="nucleotide sequence ID" value="NZ_JBHUER010000002.1"/>
</dbReference>
<keyword evidence="3" id="KW-1185">Reference proteome</keyword>
<feature type="domain" description="Alpha-L-glutamate ligase-related protein ATP-grasp" evidence="1">
    <location>
        <begin position="106"/>
        <end position="351"/>
    </location>
</feature>
<protein>
    <submittedName>
        <fullName evidence="2">Sugar-transfer associated ATP-grasp domain-containing protein</fullName>
    </submittedName>
</protein>
<accession>A0ABW4K5Z7</accession>
<dbReference type="Pfam" id="PF14397">
    <property type="entry name" value="ATPgrasp_ST"/>
    <property type="match status" value="1"/>
</dbReference>